<organism evidence="8 9">
    <name type="scientific">Candidatus Blautia stercoripullorum</name>
    <dbReference type="NCBI Taxonomy" id="2838502"/>
    <lineage>
        <taxon>Bacteria</taxon>
        <taxon>Bacillati</taxon>
        <taxon>Bacillota</taxon>
        <taxon>Clostridia</taxon>
        <taxon>Lachnospirales</taxon>
        <taxon>Lachnospiraceae</taxon>
        <taxon>Blautia</taxon>
    </lineage>
</organism>
<evidence type="ECO:0000256" key="6">
    <source>
        <dbReference type="SAM" id="Phobius"/>
    </source>
</evidence>
<dbReference type="PANTHER" id="PTHR38459">
    <property type="entry name" value="PROPHAGE BACTOPRENOL-LINKED GLUCOSE TRANSLOCASE HOMOLOG"/>
    <property type="match status" value="1"/>
</dbReference>
<feature type="domain" description="GtrA/DPMS transmembrane" evidence="7">
    <location>
        <begin position="10"/>
        <end position="130"/>
    </location>
</feature>
<comment type="similarity">
    <text evidence="2">Belongs to the GtrA family.</text>
</comment>
<evidence type="ECO:0000313" key="8">
    <source>
        <dbReference type="EMBL" id="HJD41252.1"/>
    </source>
</evidence>
<dbReference type="Proteomes" id="UP000823850">
    <property type="component" value="Unassembled WGS sequence"/>
</dbReference>
<name>A0A9D2U682_9FIRM</name>
<evidence type="ECO:0000256" key="4">
    <source>
        <dbReference type="ARBA" id="ARBA00022989"/>
    </source>
</evidence>
<feature type="transmembrane region" description="Helical" evidence="6">
    <location>
        <begin position="9"/>
        <end position="27"/>
    </location>
</feature>
<keyword evidence="4 6" id="KW-1133">Transmembrane helix</keyword>
<feature type="transmembrane region" description="Helical" evidence="6">
    <location>
        <begin position="47"/>
        <end position="65"/>
    </location>
</feature>
<feature type="transmembrane region" description="Helical" evidence="6">
    <location>
        <begin position="77"/>
        <end position="99"/>
    </location>
</feature>
<dbReference type="AlphaFoldDB" id="A0A9D2U682"/>
<dbReference type="GO" id="GO:0000271">
    <property type="term" value="P:polysaccharide biosynthetic process"/>
    <property type="evidence" value="ECO:0007669"/>
    <property type="project" value="InterPro"/>
</dbReference>
<evidence type="ECO:0000256" key="2">
    <source>
        <dbReference type="ARBA" id="ARBA00009399"/>
    </source>
</evidence>
<evidence type="ECO:0000256" key="3">
    <source>
        <dbReference type="ARBA" id="ARBA00022692"/>
    </source>
</evidence>
<dbReference type="InterPro" id="IPR007267">
    <property type="entry name" value="GtrA_DPMS_TM"/>
</dbReference>
<evidence type="ECO:0000256" key="5">
    <source>
        <dbReference type="ARBA" id="ARBA00023136"/>
    </source>
</evidence>
<evidence type="ECO:0000259" key="7">
    <source>
        <dbReference type="Pfam" id="PF04138"/>
    </source>
</evidence>
<comment type="subcellular location">
    <subcellularLocation>
        <location evidence="1">Membrane</location>
        <topology evidence="1">Multi-pass membrane protein</topology>
    </subcellularLocation>
</comment>
<dbReference type="Pfam" id="PF04138">
    <property type="entry name" value="GtrA_DPMS_TM"/>
    <property type="match status" value="1"/>
</dbReference>
<dbReference type="GO" id="GO:0005886">
    <property type="term" value="C:plasma membrane"/>
    <property type="evidence" value="ECO:0007669"/>
    <property type="project" value="TreeGrafter"/>
</dbReference>
<dbReference type="PANTHER" id="PTHR38459:SF5">
    <property type="entry name" value="CELL WALL TEICHOIC ACID GLYCOSYLATION PROTEIN GTCA"/>
    <property type="match status" value="1"/>
</dbReference>
<dbReference type="EMBL" id="DWUX01000250">
    <property type="protein sequence ID" value="HJD41252.1"/>
    <property type="molecule type" value="Genomic_DNA"/>
</dbReference>
<evidence type="ECO:0000313" key="9">
    <source>
        <dbReference type="Proteomes" id="UP000823850"/>
    </source>
</evidence>
<keyword evidence="3 6" id="KW-0812">Transmembrane</keyword>
<proteinExistence type="inferred from homology"/>
<gene>
    <name evidence="8" type="ORF">H9913_14650</name>
</gene>
<evidence type="ECO:0000256" key="1">
    <source>
        <dbReference type="ARBA" id="ARBA00004141"/>
    </source>
</evidence>
<reference evidence="8" key="1">
    <citation type="journal article" date="2021" name="PeerJ">
        <title>Extensive microbial diversity within the chicken gut microbiome revealed by metagenomics and culture.</title>
        <authorList>
            <person name="Gilroy R."/>
            <person name="Ravi A."/>
            <person name="Getino M."/>
            <person name="Pursley I."/>
            <person name="Horton D.L."/>
            <person name="Alikhan N.F."/>
            <person name="Baker D."/>
            <person name="Gharbi K."/>
            <person name="Hall N."/>
            <person name="Watson M."/>
            <person name="Adriaenssens E.M."/>
            <person name="Foster-Nyarko E."/>
            <person name="Jarju S."/>
            <person name="Secka A."/>
            <person name="Antonio M."/>
            <person name="Oren A."/>
            <person name="Chaudhuri R.R."/>
            <person name="La Ragione R."/>
            <person name="Hildebrand F."/>
            <person name="Pallen M.J."/>
        </authorList>
    </citation>
    <scope>NUCLEOTIDE SEQUENCE</scope>
    <source>
        <strain evidence="8">ChiW19-6364</strain>
    </source>
</reference>
<feature type="transmembrane region" description="Helical" evidence="6">
    <location>
        <begin position="111"/>
        <end position="133"/>
    </location>
</feature>
<accession>A0A9D2U682</accession>
<dbReference type="InterPro" id="IPR051401">
    <property type="entry name" value="GtrA_CellWall_Glycosyl"/>
</dbReference>
<sequence>MSRLNKEVIRYLITGIFTTLASLSLYFLLSSTVLDPDKPLEMQTANLISWSGAVAFSYIVSRKFVFSSKNRHILKEAGAFFLARIGTLFLDMGGMFILTGILSIDDRISKLFIQAVVIVLNYILNKYLVFAGFR</sequence>
<keyword evidence="5 6" id="KW-0472">Membrane</keyword>
<protein>
    <submittedName>
        <fullName evidence="8">GtrA family protein</fullName>
    </submittedName>
</protein>
<comment type="caution">
    <text evidence="8">The sequence shown here is derived from an EMBL/GenBank/DDBJ whole genome shotgun (WGS) entry which is preliminary data.</text>
</comment>
<reference evidence="8" key="2">
    <citation type="submission" date="2021-04" db="EMBL/GenBank/DDBJ databases">
        <authorList>
            <person name="Gilroy R."/>
        </authorList>
    </citation>
    <scope>NUCLEOTIDE SEQUENCE</scope>
    <source>
        <strain evidence="8">ChiW19-6364</strain>
    </source>
</reference>